<feature type="region of interest" description="Disordered" evidence="8">
    <location>
        <begin position="438"/>
        <end position="552"/>
    </location>
</feature>
<comment type="subcellular location">
    <subcellularLocation>
        <location evidence="1">Membrane</location>
        <topology evidence="1">Single-pass membrane protein</topology>
    </subcellularLocation>
</comment>
<dbReference type="PANTHER" id="PTHR16208:SF5">
    <property type="entry name" value="SYNTAPHILIN-LIKE"/>
    <property type="match status" value="1"/>
</dbReference>
<evidence type="ECO:0000256" key="7">
    <source>
        <dbReference type="SAM" id="Coils"/>
    </source>
</evidence>
<evidence type="ECO:0000313" key="10">
    <source>
        <dbReference type="Proteomes" id="UP001591681"/>
    </source>
</evidence>
<reference evidence="9 10" key="1">
    <citation type="submission" date="2024-09" db="EMBL/GenBank/DDBJ databases">
        <title>A chromosome-level genome assembly of Gray's grenadier anchovy, Coilia grayii.</title>
        <authorList>
            <person name="Fu Z."/>
        </authorList>
    </citation>
    <scope>NUCLEOTIDE SEQUENCE [LARGE SCALE GENOMIC DNA]</scope>
    <source>
        <strain evidence="9">G4</strain>
        <tissue evidence="9">Muscle</tissue>
    </source>
</reference>
<sequence length="631" mass="67225">MSLPASRRTPTGSRRRCGAPGSSRHCHGDSSLSSYSCASTKSTECVPTSRSQPVTPRRQAKHSTCSDNHGIRPPAPEQYLTPLQQKEVCIRHLRARLRENNERLQDRDIEIDELRGQLVRMQEDWIEEECHRVEAQMALKEAHKEIRQLQQVVETVRTNLGTREPGGGGGTGELLHADPKSEGWYGTHVMARPGSSRSCGCSPAHTISRSTTYTRLSSEASPPADRNGNVNGNVGALDARVGGGVGIGVGAVKSKTLPRGDGRTHLLLEAALLTEQLPHCASMPRSATYERLCSGETLLPVPHPSCCHALNNNCSCGTPHTYMPHHHLFLHLPQEDAPPPPIPPPPPPQAPIAPPTPASHTNPSSAPSDSSEVSDRPGYRSQACSPTITWISEEGTGDELSLITAASGGPITSTTTPTTTNNATTAVDTSLLSEATPFLSLSSPTPSSASPQPTCVDLTEVSPLDGGSSLELLPPGSLAPPAASPQTQQPQRVTPALSPSPLSERPLPPAPPSPKEMLVLEVSEEDDDVRSPLSASCRDGEEEEEDEVGNEPPQRCHWSRYFLVDLLAVAVPVVPAVAWLCRGARRPDLPVYPIGSLLRGCCAVALHSLRRVGRGRARGRGPTNAGGATNI</sequence>
<feature type="compositionally biased region" description="Low complexity" evidence="8">
    <location>
        <begin position="438"/>
        <end position="451"/>
    </location>
</feature>
<evidence type="ECO:0000256" key="6">
    <source>
        <dbReference type="ARBA" id="ARBA00023136"/>
    </source>
</evidence>
<evidence type="ECO:0000256" key="2">
    <source>
        <dbReference type="ARBA" id="ARBA00022553"/>
    </source>
</evidence>
<gene>
    <name evidence="9" type="ORF">ACEWY4_000194</name>
</gene>
<evidence type="ECO:0000313" key="9">
    <source>
        <dbReference type="EMBL" id="KAL2103326.1"/>
    </source>
</evidence>
<feature type="compositionally biased region" description="Pro residues" evidence="8">
    <location>
        <begin position="336"/>
        <end position="357"/>
    </location>
</feature>
<evidence type="ECO:0000256" key="8">
    <source>
        <dbReference type="SAM" id="MobiDB-lite"/>
    </source>
</evidence>
<dbReference type="Pfam" id="PF15290">
    <property type="entry name" value="Syntaphilin"/>
    <property type="match status" value="1"/>
</dbReference>
<dbReference type="InterPro" id="IPR028197">
    <property type="entry name" value="Syntaphilin/Syntabulin"/>
</dbReference>
<feature type="coiled-coil region" evidence="7">
    <location>
        <begin position="97"/>
        <end position="159"/>
    </location>
</feature>
<protein>
    <recommendedName>
        <fullName evidence="11">Syntaphilin-like</fullName>
    </recommendedName>
</protein>
<keyword evidence="2" id="KW-0597">Phosphoprotein</keyword>
<dbReference type="AlphaFoldDB" id="A0ABD1KWE1"/>
<evidence type="ECO:0000256" key="4">
    <source>
        <dbReference type="ARBA" id="ARBA00022989"/>
    </source>
</evidence>
<dbReference type="EMBL" id="JBHFQA010000001">
    <property type="protein sequence ID" value="KAL2103326.1"/>
    <property type="molecule type" value="Genomic_DNA"/>
</dbReference>
<keyword evidence="4" id="KW-1133">Transmembrane helix</keyword>
<dbReference type="GO" id="GO:0016020">
    <property type="term" value="C:membrane"/>
    <property type="evidence" value="ECO:0007669"/>
    <property type="project" value="UniProtKB-SubCell"/>
</dbReference>
<keyword evidence="5 7" id="KW-0175">Coiled coil</keyword>
<keyword evidence="10" id="KW-1185">Reference proteome</keyword>
<feature type="region of interest" description="Disordered" evidence="8">
    <location>
        <begin position="1"/>
        <end position="77"/>
    </location>
</feature>
<feature type="compositionally biased region" description="Low complexity" evidence="8">
    <location>
        <begin position="462"/>
        <end position="505"/>
    </location>
</feature>
<name>A0ABD1KWE1_9TELE</name>
<organism evidence="9 10">
    <name type="scientific">Coilia grayii</name>
    <name type="common">Gray's grenadier anchovy</name>
    <dbReference type="NCBI Taxonomy" id="363190"/>
    <lineage>
        <taxon>Eukaryota</taxon>
        <taxon>Metazoa</taxon>
        <taxon>Chordata</taxon>
        <taxon>Craniata</taxon>
        <taxon>Vertebrata</taxon>
        <taxon>Euteleostomi</taxon>
        <taxon>Actinopterygii</taxon>
        <taxon>Neopterygii</taxon>
        <taxon>Teleostei</taxon>
        <taxon>Clupei</taxon>
        <taxon>Clupeiformes</taxon>
        <taxon>Clupeoidei</taxon>
        <taxon>Engraulidae</taxon>
        <taxon>Coilinae</taxon>
        <taxon>Coilia</taxon>
    </lineage>
</organism>
<evidence type="ECO:0008006" key="11">
    <source>
        <dbReference type="Google" id="ProtNLM"/>
    </source>
</evidence>
<keyword evidence="6" id="KW-0472">Membrane</keyword>
<feature type="region of interest" description="Disordered" evidence="8">
    <location>
        <begin position="331"/>
        <end position="386"/>
    </location>
</feature>
<dbReference type="Proteomes" id="UP001591681">
    <property type="component" value="Unassembled WGS sequence"/>
</dbReference>
<feature type="compositionally biased region" description="Polar residues" evidence="8">
    <location>
        <begin position="30"/>
        <end position="54"/>
    </location>
</feature>
<feature type="compositionally biased region" description="Acidic residues" evidence="8">
    <location>
        <begin position="540"/>
        <end position="549"/>
    </location>
</feature>
<evidence type="ECO:0000256" key="3">
    <source>
        <dbReference type="ARBA" id="ARBA00022692"/>
    </source>
</evidence>
<evidence type="ECO:0000256" key="5">
    <source>
        <dbReference type="ARBA" id="ARBA00023054"/>
    </source>
</evidence>
<keyword evidence="3" id="KW-0812">Transmembrane</keyword>
<comment type="caution">
    <text evidence="9">The sequence shown here is derived from an EMBL/GenBank/DDBJ whole genome shotgun (WGS) entry which is preliminary data.</text>
</comment>
<proteinExistence type="predicted"/>
<accession>A0ABD1KWE1</accession>
<feature type="compositionally biased region" description="Polar residues" evidence="8">
    <location>
        <begin position="210"/>
        <end position="220"/>
    </location>
</feature>
<dbReference type="PANTHER" id="PTHR16208">
    <property type="entry name" value="MICROTUBULE-ASSOCIATED PROTEIN/SYNTAPHILIN"/>
    <property type="match status" value="1"/>
</dbReference>
<feature type="region of interest" description="Disordered" evidence="8">
    <location>
        <begin position="210"/>
        <end position="232"/>
    </location>
</feature>
<evidence type="ECO:0000256" key="1">
    <source>
        <dbReference type="ARBA" id="ARBA00004167"/>
    </source>
</evidence>
<feature type="compositionally biased region" description="Low complexity" evidence="8">
    <location>
        <begin position="358"/>
        <end position="371"/>
    </location>
</feature>